<name>A0A562V1R8_9ACTN</name>
<reference evidence="1 2" key="1">
    <citation type="journal article" date="2013" name="Stand. Genomic Sci.">
        <title>Genomic Encyclopedia of Type Strains, Phase I: The one thousand microbial genomes (KMG-I) project.</title>
        <authorList>
            <person name="Kyrpides N.C."/>
            <person name="Woyke T."/>
            <person name="Eisen J.A."/>
            <person name="Garrity G."/>
            <person name="Lilburn T.G."/>
            <person name="Beck B.J."/>
            <person name="Whitman W.B."/>
            <person name="Hugenholtz P."/>
            <person name="Klenk H.P."/>
        </authorList>
    </citation>
    <scope>NUCLEOTIDE SEQUENCE [LARGE SCALE GENOMIC DNA]</scope>
    <source>
        <strain evidence="1 2">DSM 45044</strain>
    </source>
</reference>
<dbReference type="Proteomes" id="UP000321617">
    <property type="component" value="Unassembled WGS sequence"/>
</dbReference>
<organism evidence="1 2">
    <name type="scientific">Stackebrandtia albiflava</name>
    <dbReference type="NCBI Taxonomy" id="406432"/>
    <lineage>
        <taxon>Bacteria</taxon>
        <taxon>Bacillati</taxon>
        <taxon>Actinomycetota</taxon>
        <taxon>Actinomycetes</taxon>
        <taxon>Glycomycetales</taxon>
        <taxon>Glycomycetaceae</taxon>
        <taxon>Stackebrandtia</taxon>
    </lineage>
</organism>
<accession>A0A562V1R8</accession>
<dbReference type="EMBL" id="VLLL01000006">
    <property type="protein sequence ID" value="TWJ11856.1"/>
    <property type="molecule type" value="Genomic_DNA"/>
</dbReference>
<dbReference type="OrthoDB" id="4551474at2"/>
<dbReference type="RefSeq" id="WP_147138509.1">
    <property type="nucleotide sequence ID" value="NZ_BAABIJ010000002.1"/>
</dbReference>
<protein>
    <submittedName>
        <fullName evidence="1">Uncharacterized protein</fullName>
    </submittedName>
</protein>
<evidence type="ECO:0000313" key="1">
    <source>
        <dbReference type="EMBL" id="TWJ11856.1"/>
    </source>
</evidence>
<gene>
    <name evidence="1" type="ORF">LX16_2593</name>
</gene>
<comment type="caution">
    <text evidence="1">The sequence shown here is derived from an EMBL/GenBank/DDBJ whole genome shotgun (WGS) entry which is preliminary data.</text>
</comment>
<evidence type="ECO:0000313" key="2">
    <source>
        <dbReference type="Proteomes" id="UP000321617"/>
    </source>
</evidence>
<dbReference type="AlphaFoldDB" id="A0A562V1R8"/>
<sequence length="117" mass="12896">MIDLDAMDEREFIAFVGRRPGMFTGRVTYDAVTSFLTGYARGAARNGGHGLDGLREWLLQRLGHGSPLGWPGIVLQLTFPDAEQLPTEFTPAQQETALRTLFDLLDAFLAERAATPD</sequence>
<keyword evidence="2" id="KW-1185">Reference proteome</keyword>
<proteinExistence type="predicted"/>